<dbReference type="AlphaFoldDB" id="A0A4Q0XMX6"/>
<dbReference type="InterPro" id="IPR049371">
    <property type="entry name" value="GspD-like_N0"/>
</dbReference>
<keyword evidence="2" id="KW-0812">Transmembrane</keyword>
<dbReference type="OrthoDB" id="9775455at2"/>
<feature type="domain" description="Type II/III secretion system secretin-like" evidence="7">
    <location>
        <begin position="252"/>
        <end position="412"/>
    </location>
</feature>
<comment type="subcellular location">
    <subcellularLocation>
        <location evidence="6">Cell outer membrane</location>
    </subcellularLocation>
    <subcellularLocation>
        <location evidence="1">Membrane</location>
    </subcellularLocation>
</comment>
<dbReference type="InterPro" id="IPR005644">
    <property type="entry name" value="NolW-like"/>
</dbReference>
<sequence length="470" mass="52179">MNLRKSALSFLLMIQTLLYSSPSEKIKINFTDLSIQELIHITSKQIDKNILIIDSVQGNVDFVSNQQLNPSELFNLLKMVLESKGYAIKLDKGIYKVIQKQTKNNHKKSVEIISLNNADVETVFPVLEELLQHRFKNKQLFVSKDNSSNALVLLGLQEDIALAKEIITELDHEKYQVYVEAKIVEQSELKTKSLGLKYGLSGLDVSGNTIFSLGANLGGVSNAVNESIFSLFSFETKTLQSAISLGATLNFLNENQVIDIVSQPSILCMNNKESIIYVGETKSFQTGSTTTDGGTTNNSFQREDIGLTLKIKPRVSNEQKVVLDIQAIQEDAKELQQGQVNPDTTKKEVKTTAIVSNGESVILGGLIKNKQTQVNTEVPILSDIPLLGNLFKDTKNAKDRINLVVILTPYIVPSSKNLTQVTQELSSLKALQKKFAKKLEENLQEEKTTTAVNSVKVHQQHLQQLGLAYE</sequence>
<gene>
    <name evidence="10" type="ORF">CRV04_10325</name>
</gene>
<dbReference type="InterPro" id="IPR050810">
    <property type="entry name" value="Bact_Secretion_Sys_Channel"/>
</dbReference>
<reference evidence="10 11" key="1">
    <citation type="submission" date="2017-10" db="EMBL/GenBank/DDBJ databases">
        <title>Genomics of the genus Arcobacter.</title>
        <authorList>
            <person name="Perez-Cataluna A."/>
            <person name="Figueras M.J."/>
        </authorList>
    </citation>
    <scope>NUCLEOTIDE SEQUENCE [LARGE SCALE GENOMIC DNA]</scope>
    <source>
        <strain evidence="10 11">CECT 8987</strain>
    </source>
</reference>
<evidence type="ECO:0000256" key="5">
    <source>
        <dbReference type="RuleBase" id="RU004003"/>
    </source>
</evidence>
<accession>A0A4Q0XMX6</accession>
<dbReference type="GO" id="GO:0009279">
    <property type="term" value="C:cell outer membrane"/>
    <property type="evidence" value="ECO:0007669"/>
    <property type="project" value="UniProtKB-SubCell"/>
</dbReference>
<evidence type="ECO:0000256" key="6">
    <source>
        <dbReference type="RuleBase" id="RU004004"/>
    </source>
</evidence>
<dbReference type="GO" id="GO:0015627">
    <property type="term" value="C:type II protein secretion system complex"/>
    <property type="evidence" value="ECO:0007669"/>
    <property type="project" value="TreeGrafter"/>
</dbReference>
<dbReference type="Pfam" id="PF03958">
    <property type="entry name" value="Secretin_N"/>
    <property type="match status" value="1"/>
</dbReference>
<dbReference type="Proteomes" id="UP000290657">
    <property type="component" value="Unassembled WGS sequence"/>
</dbReference>
<evidence type="ECO:0000313" key="10">
    <source>
        <dbReference type="EMBL" id="RXJ55229.1"/>
    </source>
</evidence>
<dbReference type="RefSeq" id="WP_128996774.1">
    <property type="nucleotide sequence ID" value="NZ_PDKN01000008.1"/>
</dbReference>
<dbReference type="InterPro" id="IPR001775">
    <property type="entry name" value="GspD/PilQ"/>
</dbReference>
<evidence type="ECO:0000256" key="1">
    <source>
        <dbReference type="ARBA" id="ARBA00004370"/>
    </source>
</evidence>
<dbReference type="PANTHER" id="PTHR30332">
    <property type="entry name" value="PROBABLE GENERAL SECRETION PATHWAY PROTEIN D"/>
    <property type="match status" value="1"/>
</dbReference>
<keyword evidence="11" id="KW-1185">Reference proteome</keyword>
<keyword evidence="6" id="KW-0813">Transport</keyword>
<dbReference type="PRINTS" id="PR00811">
    <property type="entry name" value="BCTERIALGSPD"/>
</dbReference>
<feature type="domain" description="NolW-like" evidence="8">
    <location>
        <begin position="110"/>
        <end position="171"/>
    </location>
</feature>
<evidence type="ECO:0000256" key="4">
    <source>
        <dbReference type="ARBA" id="ARBA00023136"/>
    </source>
</evidence>
<dbReference type="EMBL" id="PDKN01000008">
    <property type="protein sequence ID" value="RXJ55229.1"/>
    <property type="molecule type" value="Genomic_DNA"/>
</dbReference>
<dbReference type="PANTHER" id="PTHR30332:SF24">
    <property type="entry name" value="SECRETIN GSPD-RELATED"/>
    <property type="match status" value="1"/>
</dbReference>
<dbReference type="PROSITE" id="PS00875">
    <property type="entry name" value="T2SP_D"/>
    <property type="match status" value="1"/>
</dbReference>
<feature type="domain" description="GspD-like N0" evidence="9">
    <location>
        <begin position="28"/>
        <end position="97"/>
    </location>
</feature>
<name>A0A4Q0XMX6_9BACT</name>
<evidence type="ECO:0000259" key="9">
    <source>
        <dbReference type="Pfam" id="PF21305"/>
    </source>
</evidence>
<keyword evidence="3" id="KW-0732">Signal</keyword>
<evidence type="ECO:0000256" key="3">
    <source>
        <dbReference type="ARBA" id="ARBA00022729"/>
    </source>
</evidence>
<dbReference type="InterPro" id="IPR004846">
    <property type="entry name" value="T2SS/T3SS_dom"/>
</dbReference>
<evidence type="ECO:0000256" key="2">
    <source>
        <dbReference type="ARBA" id="ARBA00022692"/>
    </source>
</evidence>
<dbReference type="InterPro" id="IPR038591">
    <property type="entry name" value="NolW-like_sf"/>
</dbReference>
<dbReference type="Gene3D" id="3.55.50.30">
    <property type="match status" value="1"/>
</dbReference>
<comment type="caution">
    <text evidence="10">The sequence shown here is derived from an EMBL/GenBank/DDBJ whole genome shotgun (WGS) entry which is preliminary data.</text>
</comment>
<comment type="similarity">
    <text evidence="5">Belongs to the bacterial secretin family.</text>
</comment>
<organism evidence="10 11">
    <name type="scientific">Candidatus Marinarcus aquaticus</name>
    <dbReference type="NCBI Taxonomy" id="2044504"/>
    <lineage>
        <taxon>Bacteria</taxon>
        <taxon>Pseudomonadati</taxon>
        <taxon>Campylobacterota</taxon>
        <taxon>Epsilonproteobacteria</taxon>
        <taxon>Campylobacterales</taxon>
        <taxon>Arcobacteraceae</taxon>
        <taxon>Candidatus Marinarcus</taxon>
    </lineage>
</organism>
<keyword evidence="4" id="KW-0472">Membrane</keyword>
<evidence type="ECO:0000259" key="7">
    <source>
        <dbReference type="Pfam" id="PF00263"/>
    </source>
</evidence>
<dbReference type="Pfam" id="PF00263">
    <property type="entry name" value="Secretin"/>
    <property type="match status" value="1"/>
</dbReference>
<dbReference type="Gene3D" id="3.30.1370.120">
    <property type="match status" value="1"/>
</dbReference>
<dbReference type="GO" id="GO:0009306">
    <property type="term" value="P:protein secretion"/>
    <property type="evidence" value="ECO:0007669"/>
    <property type="project" value="InterPro"/>
</dbReference>
<evidence type="ECO:0000259" key="8">
    <source>
        <dbReference type="Pfam" id="PF03958"/>
    </source>
</evidence>
<evidence type="ECO:0000313" key="11">
    <source>
        <dbReference type="Proteomes" id="UP000290657"/>
    </source>
</evidence>
<dbReference type="Pfam" id="PF21305">
    <property type="entry name" value="type_II_gspD_N0"/>
    <property type="match status" value="1"/>
</dbReference>
<protein>
    <submittedName>
        <fullName evidence="10">General secretion pathway protein GspD</fullName>
    </submittedName>
</protein>
<proteinExistence type="inferred from homology"/>
<dbReference type="InterPro" id="IPR004845">
    <property type="entry name" value="T2SS_GspD_CS"/>
</dbReference>